<reference evidence="2" key="1">
    <citation type="journal article" date="2015" name="Nature">
        <title>Complex archaea that bridge the gap between prokaryotes and eukaryotes.</title>
        <authorList>
            <person name="Spang A."/>
            <person name="Saw J.H."/>
            <person name="Jorgensen S.L."/>
            <person name="Zaremba-Niedzwiedzka K."/>
            <person name="Martijn J."/>
            <person name="Lind A.E."/>
            <person name="van Eijk R."/>
            <person name="Schleper C."/>
            <person name="Guy L."/>
            <person name="Ettema T.J."/>
        </authorList>
    </citation>
    <scope>NUCLEOTIDE SEQUENCE</scope>
</reference>
<evidence type="ECO:0000256" key="1">
    <source>
        <dbReference type="SAM" id="MobiDB-lite"/>
    </source>
</evidence>
<dbReference type="EMBL" id="LAZR01019833">
    <property type="protein sequence ID" value="KKL91070.1"/>
    <property type="molecule type" value="Genomic_DNA"/>
</dbReference>
<protein>
    <submittedName>
        <fullName evidence="2">Uncharacterized protein</fullName>
    </submittedName>
</protein>
<dbReference type="AlphaFoldDB" id="A0A0F9IB70"/>
<gene>
    <name evidence="2" type="ORF">LCGC14_1898390</name>
</gene>
<evidence type="ECO:0000313" key="2">
    <source>
        <dbReference type="EMBL" id="KKL91070.1"/>
    </source>
</evidence>
<proteinExistence type="predicted"/>
<feature type="region of interest" description="Disordered" evidence="1">
    <location>
        <begin position="1"/>
        <end position="21"/>
    </location>
</feature>
<sequence>MGAVNRDLEETTSNKAEDLAEQRYGREFHDLPASLQMATWMDAELEIAINLACEADMFRIKEKEEGK</sequence>
<name>A0A0F9IB70_9ZZZZ</name>
<comment type="caution">
    <text evidence="2">The sequence shown here is derived from an EMBL/GenBank/DDBJ whole genome shotgun (WGS) entry which is preliminary data.</text>
</comment>
<accession>A0A0F9IB70</accession>
<organism evidence="2">
    <name type="scientific">marine sediment metagenome</name>
    <dbReference type="NCBI Taxonomy" id="412755"/>
    <lineage>
        <taxon>unclassified sequences</taxon>
        <taxon>metagenomes</taxon>
        <taxon>ecological metagenomes</taxon>
    </lineage>
</organism>